<dbReference type="GO" id="GO:0016787">
    <property type="term" value="F:hydrolase activity"/>
    <property type="evidence" value="ECO:0007669"/>
    <property type="project" value="UniProtKB-KW"/>
</dbReference>
<dbReference type="SUPFAM" id="SSF48208">
    <property type="entry name" value="Six-hairpin glycosidases"/>
    <property type="match status" value="1"/>
</dbReference>
<evidence type="ECO:0000313" key="2">
    <source>
        <dbReference type="EMBL" id="WNR45558.1"/>
    </source>
</evidence>
<keyword evidence="1 2" id="KW-0378">Hydrolase</keyword>
<dbReference type="RefSeq" id="WP_314802399.1">
    <property type="nucleotide sequence ID" value="NZ_CP130319.1"/>
</dbReference>
<gene>
    <name evidence="2" type="ORF">MJB10_05485</name>
</gene>
<evidence type="ECO:0000313" key="3">
    <source>
        <dbReference type="Proteomes" id="UP001304650"/>
    </source>
</evidence>
<protein>
    <submittedName>
        <fullName evidence="2">Glycoside hydrolase family 88 protein</fullName>
    </submittedName>
</protein>
<sequence>MPNQMWLDGLYMAGPIAVQYGKTFGEPDYFDMMTYQAILMESHTKDPITGLFYHGWDETKTAEWADPVTGLAPEFWGRALGWYPVALLARASETTRTISPVLRSRTICTAQARLFSCVWR</sequence>
<dbReference type="Gene3D" id="1.50.10.10">
    <property type="match status" value="1"/>
</dbReference>
<accession>A0AA96RJN3</accession>
<dbReference type="InterPro" id="IPR052043">
    <property type="entry name" value="PolySaccharide_Degr_Enz"/>
</dbReference>
<dbReference type="PANTHER" id="PTHR33886">
    <property type="entry name" value="UNSATURATED RHAMNOGALACTURONAN HYDROLASE (EUROFUNG)"/>
    <property type="match status" value="1"/>
</dbReference>
<name>A0AA96RJN3_9BACL</name>
<proteinExistence type="predicted"/>
<dbReference type="AlphaFoldDB" id="A0AA96RJN3"/>
<dbReference type="InterPro" id="IPR008928">
    <property type="entry name" value="6-hairpin_glycosidase_sf"/>
</dbReference>
<dbReference type="EMBL" id="CP130319">
    <property type="protein sequence ID" value="WNR45558.1"/>
    <property type="molecule type" value="Genomic_DNA"/>
</dbReference>
<dbReference type="Proteomes" id="UP001304650">
    <property type="component" value="Chromosome"/>
</dbReference>
<keyword evidence="3" id="KW-1185">Reference proteome</keyword>
<dbReference type="PANTHER" id="PTHR33886:SF8">
    <property type="entry name" value="UNSATURATED RHAMNOGALACTURONAN HYDROLASE (EUROFUNG)"/>
    <property type="match status" value="1"/>
</dbReference>
<dbReference type="InterPro" id="IPR010905">
    <property type="entry name" value="Glyco_hydro_88"/>
</dbReference>
<dbReference type="KEGG" id="proo:MJB10_05485"/>
<dbReference type="Pfam" id="PF07470">
    <property type="entry name" value="Glyco_hydro_88"/>
    <property type="match status" value="1"/>
</dbReference>
<evidence type="ECO:0000256" key="1">
    <source>
        <dbReference type="ARBA" id="ARBA00022801"/>
    </source>
</evidence>
<dbReference type="GO" id="GO:0005975">
    <property type="term" value="P:carbohydrate metabolic process"/>
    <property type="evidence" value="ECO:0007669"/>
    <property type="project" value="InterPro"/>
</dbReference>
<organism evidence="2 3">
    <name type="scientific">Paenibacillus roseopurpureus</name>
    <dbReference type="NCBI Taxonomy" id="2918901"/>
    <lineage>
        <taxon>Bacteria</taxon>
        <taxon>Bacillati</taxon>
        <taxon>Bacillota</taxon>
        <taxon>Bacilli</taxon>
        <taxon>Bacillales</taxon>
        <taxon>Paenibacillaceae</taxon>
        <taxon>Paenibacillus</taxon>
    </lineage>
</organism>
<dbReference type="InterPro" id="IPR012341">
    <property type="entry name" value="6hp_glycosidase-like_sf"/>
</dbReference>
<reference evidence="2" key="1">
    <citation type="submission" date="2022-02" db="EMBL/GenBank/DDBJ databases">
        <title>Paenibacillus sp. MBLB1832 Whole Genome Shotgun Sequencing.</title>
        <authorList>
            <person name="Hwang C.Y."/>
            <person name="Cho E.-S."/>
            <person name="Seo M.-J."/>
        </authorList>
    </citation>
    <scope>NUCLEOTIDE SEQUENCE</scope>
    <source>
        <strain evidence="2">MBLB1832</strain>
    </source>
</reference>